<proteinExistence type="inferred from homology"/>
<keyword evidence="2" id="KW-0540">Nuclease</keyword>
<name>A0A6J2K173_BOMMA</name>
<dbReference type="RefSeq" id="XP_028034074.1">
    <property type="nucleotide sequence ID" value="XM_028178273.1"/>
</dbReference>
<dbReference type="SUPFAM" id="SSF53098">
    <property type="entry name" value="Ribonuclease H-like"/>
    <property type="match status" value="1"/>
</dbReference>
<evidence type="ECO:0000256" key="3">
    <source>
        <dbReference type="ARBA" id="ARBA00022801"/>
    </source>
</evidence>
<dbReference type="Proteomes" id="UP000504629">
    <property type="component" value="Unplaced"/>
</dbReference>
<keyword evidence="4" id="KW-0269">Exonuclease</keyword>
<dbReference type="Pfam" id="PF00929">
    <property type="entry name" value="RNase_T"/>
    <property type="match status" value="1"/>
</dbReference>
<reference evidence="8" key="1">
    <citation type="submission" date="2025-08" db="UniProtKB">
        <authorList>
            <consortium name="RefSeq"/>
        </authorList>
    </citation>
    <scope>IDENTIFICATION</scope>
    <source>
        <tissue evidence="8">Silk gland</tissue>
    </source>
</reference>
<dbReference type="GO" id="GO:0003676">
    <property type="term" value="F:nucleic acid binding"/>
    <property type="evidence" value="ECO:0007669"/>
    <property type="project" value="InterPro"/>
</dbReference>
<evidence type="ECO:0000313" key="7">
    <source>
        <dbReference type="Proteomes" id="UP000504629"/>
    </source>
</evidence>
<evidence type="ECO:0000256" key="5">
    <source>
        <dbReference type="ARBA" id="ARBA00072681"/>
    </source>
</evidence>
<dbReference type="GO" id="GO:0000175">
    <property type="term" value="F:3'-5'-RNA exonuclease activity"/>
    <property type="evidence" value="ECO:0007669"/>
    <property type="project" value="InterPro"/>
</dbReference>
<evidence type="ECO:0000259" key="6">
    <source>
        <dbReference type="SMART" id="SM00479"/>
    </source>
</evidence>
<keyword evidence="3" id="KW-0378">Hydrolase</keyword>
<dbReference type="InterPro" id="IPR022894">
    <property type="entry name" value="Oligoribonuclease"/>
</dbReference>
<dbReference type="OrthoDB" id="270189at2759"/>
<dbReference type="InterPro" id="IPR036397">
    <property type="entry name" value="RNaseH_sf"/>
</dbReference>
<dbReference type="CDD" id="cd06135">
    <property type="entry name" value="Orn"/>
    <property type="match status" value="1"/>
</dbReference>
<sequence length="225" mass="26045">MGNRWTKPGLSGSRVHRNHNVDSTTARFETLYAPKIMKKNTKVDIAQRIVWMDLEMTGLDIENDHIMEIACLVTDAQLNVVATGPDIVINLPEVTLNKMNNWCKVQHGETGLTEACLKSDTSLAEAERIILKFVSNHVPEKICPLAGNSIYMDRMFLIKYMPKLNDYLHYRCIDVSTVKELAKRWYPREYSLIPQKKFEHRALNDILESVQELKYYKENIFKTVL</sequence>
<gene>
    <name evidence="8" type="primary">LOC114245945</name>
</gene>
<dbReference type="HAMAP" id="MF_00045">
    <property type="entry name" value="Oligoribonuclease"/>
    <property type="match status" value="1"/>
</dbReference>
<evidence type="ECO:0000313" key="8">
    <source>
        <dbReference type="RefSeq" id="XP_028034074.1"/>
    </source>
</evidence>
<dbReference type="NCBIfam" id="NF003765">
    <property type="entry name" value="PRK05359.1"/>
    <property type="match status" value="1"/>
</dbReference>
<dbReference type="GO" id="GO:0005739">
    <property type="term" value="C:mitochondrion"/>
    <property type="evidence" value="ECO:0007669"/>
    <property type="project" value="TreeGrafter"/>
</dbReference>
<dbReference type="GeneID" id="114245945"/>
<dbReference type="Gene3D" id="3.30.420.10">
    <property type="entry name" value="Ribonuclease H-like superfamily/Ribonuclease H"/>
    <property type="match status" value="1"/>
</dbReference>
<organism evidence="7 8">
    <name type="scientific">Bombyx mandarina</name>
    <name type="common">Wild silk moth</name>
    <name type="synonym">Wild silkworm</name>
    <dbReference type="NCBI Taxonomy" id="7092"/>
    <lineage>
        <taxon>Eukaryota</taxon>
        <taxon>Metazoa</taxon>
        <taxon>Ecdysozoa</taxon>
        <taxon>Arthropoda</taxon>
        <taxon>Hexapoda</taxon>
        <taxon>Insecta</taxon>
        <taxon>Pterygota</taxon>
        <taxon>Neoptera</taxon>
        <taxon>Endopterygota</taxon>
        <taxon>Lepidoptera</taxon>
        <taxon>Glossata</taxon>
        <taxon>Ditrysia</taxon>
        <taxon>Bombycoidea</taxon>
        <taxon>Bombycidae</taxon>
        <taxon>Bombycinae</taxon>
        <taxon>Bombyx</taxon>
    </lineage>
</organism>
<dbReference type="PANTHER" id="PTHR11046:SF0">
    <property type="entry name" value="OLIGORIBONUCLEASE, MITOCHONDRIAL"/>
    <property type="match status" value="1"/>
</dbReference>
<evidence type="ECO:0000256" key="1">
    <source>
        <dbReference type="ARBA" id="ARBA00009921"/>
    </source>
</evidence>
<keyword evidence="7" id="KW-1185">Reference proteome</keyword>
<dbReference type="AlphaFoldDB" id="A0A6J2K173"/>
<dbReference type="PANTHER" id="PTHR11046">
    <property type="entry name" value="OLIGORIBONUCLEASE, MITOCHONDRIAL"/>
    <property type="match status" value="1"/>
</dbReference>
<dbReference type="SMART" id="SM00479">
    <property type="entry name" value="EXOIII"/>
    <property type="match status" value="1"/>
</dbReference>
<protein>
    <recommendedName>
        <fullName evidence="5">Probable oligoribonuclease</fullName>
    </recommendedName>
</protein>
<comment type="similarity">
    <text evidence="1">Belongs to the oligoribonuclease family.</text>
</comment>
<feature type="domain" description="Exonuclease" evidence="6">
    <location>
        <begin position="48"/>
        <end position="222"/>
    </location>
</feature>
<evidence type="ECO:0000256" key="4">
    <source>
        <dbReference type="ARBA" id="ARBA00022839"/>
    </source>
</evidence>
<dbReference type="InterPro" id="IPR013520">
    <property type="entry name" value="Ribonucl_H"/>
</dbReference>
<dbReference type="FunFam" id="3.30.420.10:FF:000003">
    <property type="entry name" value="Oligoribonuclease"/>
    <property type="match status" value="1"/>
</dbReference>
<accession>A0A6J2K173</accession>
<evidence type="ECO:0000256" key="2">
    <source>
        <dbReference type="ARBA" id="ARBA00022722"/>
    </source>
</evidence>
<dbReference type="InterPro" id="IPR012337">
    <property type="entry name" value="RNaseH-like_sf"/>
</dbReference>